<dbReference type="EC" id="4.2.2.29" evidence="7"/>
<dbReference type="Gene3D" id="3.30.160.60">
    <property type="entry name" value="Classic Zinc Finger"/>
    <property type="match status" value="1"/>
</dbReference>
<keyword evidence="1 7" id="KW-1003">Cell membrane</keyword>
<dbReference type="CDD" id="cd08010">
    <property type="entry name" value="MltG_like"/>
    <property type="match status" value="1"/>
</dbReference>
<dbReference type="InterPro" id="IPR003770">
    <property type="entry name" value="MLTG-like"/>
</dbReference>
<organism evidence="8 9">
    <name type="scientific">Candidatus Roizmanbacteria bacterium CG_4_10_14_0_8_um_filter_39_9</name>
    <dbReference type="NCBI Taxonomy" id="1974829"/>
    <lineage>
        <taxon>Bacteria</taxon>
        <taxon>Candidatus Roizmaniibacteriota</taxon>
    </lineage>
</organism>
<dbReference type="HAMAP" id="MF_02065">
    <property type="entry name" value="MltG"/>
    <property type="match status" value="1"/>
</dbReference>
<comment type="catalytic activity">
    <reaction evidence="7">
        <text>a peptidoglycan chain = a peptidoglycan chain with N-acetyl-1,6-anhydromuramyl-[peptide] at the reducing end + a peptidoglycan chain with N-acetylglucosamine at the non-reducing end.</text>
        <dbReference type="EC" id="4.2.2.29"/>
    </reaction>
</comment>
<evidence type="ECO:0000256" key="5">
    <source>
        <dbReference type="ARBA" id="ARBA00023239"/>
    </source>
</evidence>
<dbReference type="Gene3D" id="3.30.1490.480">
    <property type="entry name" value="Endolytic murein transglycosylase"/>
    <property type="match status" value="1"/>
</dbReference>
<comment type="similarity">
    <text evidence="7">Belongs to the transglycosylase MltG family.</text>
</comment>
<feature type="site" description="Important for catalytic activity" evidence="7">
    <location>
        <position position="199"/>
    </location>
</feature>
<evidence type="ECO:0000256" key="6">
    <source>
        <dbReference type="ARBA" id="ARBA00023316"/>
    </source>
</evidence>
<dbReference type="PANTHER" id="PTHR30518">
    <property type="entry name" value="ENDOLYTIC MUREIN TRANSGLYCOSYLASE"/>
    <property type="match status" value="1"/>
</dbReference>
<dbReference type="AlphaFoldDB" id="A0A2M7QBH3"/>
<dbReference type="GO" id="GO:0005886">
    <property type="term" value="C:plasma membrane"/>
    <property type="evidence" value="ECO:0007669"/>
    <property type="project" value="UniProtKB-UniRule"/>
</dbReference>
<keyword evidence="3 7" id="KW-1133">Transmembrane helix</keyword>
<comment type="function">
    <text evidence="7">Functions as a peptidoglycan terminase that cleaves nascent peptidoglycan strands endolytically to terminate their elongation.</text>
</comment>
<evidence type="ECO:0000313" key="8">
    <source>
        <dbReference type="EMBL" id="PIY68561.1"/>
    </source>
</evidence>
<dbReference type="GO" id="GO:0009252">
    <property type="term" value="P:peptidoglycan biosynthetic process"/>
    <property type="evidence" value="ECO:0007669"/>
    <property type="project" value="UniProtKB-UniRule"/>
</dbReference>
<evidence type="ECO:0000256" key="2">
    <source>
        <dbReference type="ARBA" id="ARBA00022692"/>
    </source>
</evidence>
<gene>
    <name evidence="7" type="primary">mltG</name>
    <name evidence="8" type="ORF">COY90_05260</name>
</gene>
<comment type="caution">
    <text evidence="8">The sequence shown here is derived from an EMBL/GenBank/DDBJ whole genome shotgun (WGS) entry which is preliminary data.</text>
</comment>
<dbReference type="PANTHER" id="PTHR30518:SF2">
    <property type="entry name" value="ENDOLYTIC MUREIN TRANSGLYCOSYLASE"/>
    <property type="match status" value="1"/>
</dbReference>
<name>A0A2M7QBH3_9BACT</name>
<evidence type="ECO:0000256" key="3">
    <source>
        <dbReference type="ARBA" id="ARBA00022989"/>
    </source>
</evidence>
<keyword evidence="6 7" id="KW-0961">Cell wall biogenesis/degradation</keyword>
<reference evidence="9" key="1">
    <citation type="submission" date="2017-09" db="EMBL/GenBank/DDBJ databases">
        <title>Depth-based differentiation of microbial function through sediment-hosted aquifers and enrichment of novel symbionts in the deep terrestrial subsurface.</title>
        <authorList>
            <person name="Probst A.J."/>
            <person name="Ladd B."/>
            <person name="Jarett J.K."/>
            <person name="Geller-Mcgrath D.E."/>
            <person name="Sieber C.M.K."/>
            <person name="Emerson J.B."/>
            <person name="Anantharaman K."/>
            <person name="Thomas B.C."/>
            <person name="Malmstrom R."/>
            <person name="Stieglmeier M."/>
            <person name="Klingl A."/>
            <person name="Woyke T."/>
            <person name="Ryan C.M."/>
            <person name="Banfield J.F."/>
        </authorList>
    </citation>
    <scope>NUCLEOTIDE SEQUENCE [LARGE SCALE GENOMIC DNA]</scope>
</reference>
<proteinExistence type="inferred from homology"/>
<dbReference type="EMBL" id="PFLF01000112">
    <property type="protein sequence ID" value="PIY68561.1"/>
    <property type="molecule type" value="Genomic_DNA"/>
</dbReference>
<keyword evidence="5 7" id="KW-0456">Lyase</keyword>
<evidence type="ECO:0000313" key="9">
    <source>
        <dbReference type="Proteomes" id="UP000230108"/>
    </source>
</evidence>
<sequence length="320" mass="36604">MKKVRLFIIIFVLILLGGYIYFQQGSLPMDKNNQGVVLFTVKNGEGLNSIVKNLKAQNIIRGRFVFYITVKLRGIEKKIQAGEFRLSKRMTAQDVASELTHGTADVWVTAIEGTRDEEIAENLAAVLPISKKEFIEKAREGYLFPDTYLIPKMASVDTIISIFQKNFDEKYTTEIKNNMKRVGLSEHQAIIVASLIEREARFPEDKKKVAGILIKRFKSDWALQLDATIQYALGYQRQGKTWWKKDLTREDLNVDSTYNTYKYPGLPPAPICNPGLESILAVSRAEVSTPYWYYISDKKGVMHYAKTLEEHNANVETYLQ</sequence>
<dbReference type="NCBIfam" id="TIGR00247">
    <property type="entry name" value="endolytic transglycosylase MltG"/>
    <property type="match status" value="1"/>
</dbReference>
<evidence type="ECO:0000256" key="7">
    <source>
        <dbReference type="HAMAP-Rule" id="MF_02065"/>
    </source>
</evidence>
<keyword evidence="4 7" id="KW-0472">Membrane</keyword>
<dbReference type="Pfam" id="PF02618">
    <property type="entry name" value="YceG"/>
    <property type="match status" value="1"/>
</dbReference>
<dbReference type="GO" id="GO:0008932">
    <property type="term" value="F:lytic endotransglycosylase activity"/>
    <property type="evidence" value="ECO:0007669"/>
    <property type="project" value="UniProtKB-UniRule"/>
</dbReference>
<dbReference type="GO" id="GO:0071555">
    <property type="term" value="P:cell wall organization"/>
    <property type="evidence" value="ECO:0007669"/>
    <property type="project" value="UniProtKB-KW"/>
</dbReference>
<keyword evidence="2 7" id="KW-0812">Transmembrane</keyword>
<dbReference type="Proteomes" id="UP000230108">
    <property type="component" value="Unassembled WGS sequence"/>
</dbReference>
<protein>
    <recommendedName>
        <fullName evidence="7">Endolytic murein transglycosylase</fullName>
        <ecNumber evidence="7">4.2.2.29</ecNumber>
    </recommendedName>
    <alternativeName>
        <fullName evidence="7">Peptidoglycan lytic transglycosylase</fullName>
    </alternativeName>
    <alternativeName>
        <fullName evidence="7">Peptidoglycan polymerization terminase</fullName>
    </alternativeName>
</protein>
<evidence type="ECO:0000256" key="4">
    <source>
        <dbReference type="ARBA" id="ARBA00023136"/>
    </source>
</evidence>
<evidence type="ECO:0000256" key="1">
    <source>
        <dbReference type="ARBA" id="ARBA00022475"/>
    </source>
</evidence>
<accession>A0A2M7QBH3</accession>